<dbReference type="GO" id="GO:0015627">
    <property type="term" value="C:type II protein secretion system complex"/>
    <property type="evidence" value="ECO:0007669"/>
    <property type="project" value="UniProtKB-UniRule"/>
</dbReference>
<evidence type="ECO:0000256" key="4">
    <source>
        <dbReference type="ARBA" id="ARBA00022481"/>
    </source>
</evidence>
<comment type="similarity">
    <text evidence="2 9">Belongs to the GSP I family.</text>
</comment>
<dbReference type="GO" id="GO:0015628">
    <property type="term" value="P:protein secretion by the type II secretion system"/>
    <property type="evidence" value="ECO:0007669"/>
    <property type="project" value="UniProtKB-UniRule"/>
</dbReference>
<keyword evidence="6 9" id="KW-0812">Transmembrane</keyword>
<dbReference type="PANTHER" id="PTHR38779:SF2">
    <property type="entry name" value="TYPE II SECRETION SYSTEM PROTEIN I-RELATED"/>
    <property type="match status" value="1"/>
</dbReference>
<feature type="domain" description="Type II secretion system protein GspI C-terminal" evidence="10">
    <location>
        <begin position="58"/>
        <end position="134"/>
    </location>
</feature>
<reference evidence="11 12" key="1">
    <citation type="submission" date="2018-04" db="EMBL/GenBank/DDBJ databases">
        <title>Thalassorhabdus spongiae gen. nov., sp. nov., isolated from a marine sponge in South-West Iceland.</title>
        <authorList>
            <person name="Knobloch S."/>
            <person name="Daussin A."/>
            <person name="Johannsson R."/>
            <person name="Marteinsson V.T."/>
        </authorList>
    </citation>
    <scope>NUCLEOTIDE SEQUENCE [LARGE SCALE GENOMIC DNA]</scope>
    <source>
        <strain evidence="11 12">Hp12</strain>
    </source>
</reference>
<dbReference type="EMBL" id="QDDL01000006">
    <property type="protein sequence ID" value="PVZ67606.1"/>
    <property type="molecule type" value="Genomic_DNA"/>
</dbReference>
<feature type="transmembrane region" description="Helical" evidence="9">
    <location>
        <begin position="21"/>
        <end position="47"/>
    </location>
</feature>
<comment type="PTM">
    <text evidence="9">Cleaved by prepilin peptidase.</text>
</comment>
<keyword evidence="12" id="KW-1185">Reference proteome</keyword>
<evidence type="ECO:0000256" key="9">
    <source>
        <dbReference type="RuleBase" id="RU368030"/>
    </source>
</evidence>
<dbReference type="NCBIfam" id="TIGR02532">
    <property type="entry name" value="IV_pilin_GFxxxE"/>
    <property type="match status" value="1"/>
</dbReference>
<dbReference type="InterPro" id="IPR003413">
    <property type="entry name" value="T2SS_GspI_C"/>
</dbReference>
<comment type="caution">
    <text evidence="11">The sequence shown here is derived from an EMBL/GenBank/DDBJ whole genome shotgun (WGS) entry which is preliminary data.</text>
</comment>
<dbReference type="PANTHER" id="PTHR38779">
    <property type="entry name" value="TYPE II SECRETION SYSTEM PROTEIN I-RELATED"/>
    <property type="match status" value="1"/>
</dbReference>
<comment type="function">
    <text evidence="9">Component of the type II secretion system required for the energy-dependent secretion of extracellular factors such as proteases and toxins from the periplasm.</text>
</comment>
<evidence type="ECO:0000256" key="1">
    <source>
        <dbReference type="ARBA" id="ARBA00004377"/>
    </source>
</evidence>
<comment type="subcellular location">
    <subcellularLocation>
        <location evidence="1 9">Cell inner membrane</location>
        <topology evidence="1 9">Single-pass membrane protein</topology>
    </subcellularLocation>
</comment>
<keyword evidence="5 9" id="KW-0997">Cell inner membrane</keyword>
<dbReference type="GO" id="GO:0005886">
    <property type="term" value="C:plasma membrane"/>
    <property type="evidence" value="ECO:0007669"/>
    <property type="project" value="UniProtKB-SubCell"/>
</dbReference>
<dbReference type="AlphaFoldDB" id="A0A2V1GT99"/>
<dbReference type="SUPFAM" id="SSF54523">
    <property type="entry name" value="Pili subunits"/>
    <property type="match status" value="1"/>
</dbReference>
<evidence type="ECO:0000256" key="3">
    <source>
        <dbReference type="ARBA" id="ARBA00022475"/>
    </source>
</evidence>
<dbReference type="NCBIfam" id="TIGR01707">
    <property type="entry name" value="gspI"/>
    <property type="match status" value="1"/>
</dbReference>
<accession>A0A2V1GT99</accession>
<evidence type="ECO:0000313" key="12">
    <source>
        <dbReference type="Proteomes" id="UP000244906"/>
    </source>
</evidence>
<keyword evidence="3" id="KW-1003">Cell membrane</keyword>
<evidence type="ECO:0000256" key="6">
    <source>
        <dbReference type="ARBA" id="ARBA00022692"/>
    </source>
</evidence>
<dbReference type="Gene3D" id="3.30.1300.30">
    <property type="entry name" value="GSPII I/J protein-like"/>
    <property type="match status" value="1"/>
</dbReference>
<dbReference type="OrthoDB" id="6121517at2"/>
<keyword evidence="8 9" id="KW-0472">Membrane</keyword>
<evidence type="ECO:0000256" key="2">
    <source>
        <dbReference type="ARBA" id="ARBA00008358"/>
    </source>
</evidence>
<name>A0A2V1GT99_9GAMM</name>
<sequence>MASNSLTSKSRHSLQSRTKKSLGFTLIEVMVAVVIVASALAALGGALGQQAAGASYQKQKMLSHWVAMNKAVELKTLGSFPRLGKDTDRAEMAGQEWQVELETVKTPANDVRQVQIKVRLKEDQDPLATVVTYVQKK</sequence>
<dbReference type="InterPro" id="IPR010052">
    <property type="entry name" value="T2SS_protein-GspI"/>
</dbReference>
<evidence type="ECO:0000313" key="11">
    <source>
        <dbReference type="EMBL" id="PVZ67606.1"/>
    </source>
</evidence>
<dbReference type="Proteomes" id="UP000244906">
    <property type="component" value="Unassembled WGS sequence"/>
</dbReference>
<comment type="subunit">
    <text evidence="9">Type II secretion is composed of four main components: the outer membrane complex, the inner membrane complex, the cytoplasmic secretion ATPase and the periplasm-spanning pseudopilus.</text>
</comment>
<evidence type="ECO:0000259" key="10">
    <source>
        <dbReference type="Pfam" id="PF02501"/>
    </source>
</evidence>
<organism evidence="11 12">
    <name type="scientific">Pelagibaculum spongiae</name>
    <dbReference type="NCBI Taxonomy" id="2080658"/>
    <lineage>
        <taxon>Bacteria</taxon>
        <taxon>Pseudomonadati</taxon>
        <taxon>Pseudomonadota</taxon>
        <taxon>Gammaproteobacteria</taxon>
        <taxon>Oceanospirillales</taxon>
        <taxon>Pelagibaculum</taxon>
    </lineage>
</organism>
<dbReference type="Pfam" id="PF07963">
    <property type="entry name" value="N_methyl"/>
    <property type="match status" value="1"/>
</dbReference>
<evidence type="ECO:0000256" key="8">
    <source>
        <dbReference type="ARBA" id="ARBA00023136"/>
    </source>
</evidence>
<keyword evidence="4 9" id="KW-0488">Methylation</keyword>
<proteinExistence type="inferred from homology"/>
<protein>
    <recommendedName>
        <fullName evidence="9">Type II secretion system protein I</fullName>
        <shortName evidence="9">T2SS minor pseudopilin I</shortName>
    </recommendedName>
</protein>
<evidence type="ECO:0000256" key="7">
    <source>
        <dbReference type="ARBA" id="ARBA00022989"/>
    </source>
</evidence>
<evidence type="ECO:0000256" key="5">
    <source>
        <dbReference type="ARBA" id="ARBA00022519"/>
    </source>
</evidence>
<gene>
    <name evidence="11" type="primary">gspI</name>
    <name evidence="11" type="ORF">DC094_14295</name>
</gene>
<keyword evidence="7 9" id="KW-1133">Transmembrane helix</keyword>
<dbReference type="InterPro" id="IPR045584">
    <property type="entry name" value="Pilin-like"/>
</dbReference>
<dbReference type="InterPro" id="IPR012902">
    <property type="entry name" value="N_methyl_site"/>
</dbReference>
<dbReference type="RefSeq" id="WP_116687802.1">
    <property type="nucleotide sequence ID" value="NZ_CAWNYD010000006.1"/>
</dbReference>
<dbReference type="Pfam" id="PF02501">
    <property type="entry name" value="T2SSI"/>
    <property type="match status" value="1"/>
</dbReference>